<dbReference type="InterPro" id="IPR012338">
    <property type="entry name" value="Beta-lactam/transpept-like"/>
</dbReference>
<dbReference type="Gene3D" id="3.40.710.10">
    <property type="entry name" value="DD-peptidase/beta-lactamase superfamily"/>
    <property type="match status" value="1"/>
</dbReference>
<name>A0ABW5UV12_9MICO</name>
<evidence type="ECO:0000259" key="2">
    <source>
        <dbReference type="Pfam" id="PF21922"/>
    </source>
</evidence>
<dbReference type="SUPFAM" id="SSF56601">
    <property type="entry name" value="beta-lactamase/transpeptidase-like"/>
    <property type="match status" value="1"/>
</dbReference>
<comment type="caution">
    <text evidence="3">The sequence shown here is derived from an EMBL/GenBank/DDBJ whole genome shotgun (WGS) entry which is preliminary data.</text>
</comment>
<dbReference type="EMBL" id="JBHUNE010000003">
    <property type="protein sequence ID" value="MFD2757497.1"/>
    <property type="molecule type" value="Genomic_DNA"/>
</dbReference>
<dbReference type="InterPro" id="IPR054120">
    <property type="entry name" value="PBPA_dimer"/>
</dbReference>
<dbReference type="PANTHER" id="PTHR30627">
    <property type="entry name" value="PEPTIDOGLYCAN D,D-TRANSPEPTIDASE"/>
    <property type="match status" value="1"/>
</dbReference>
<dbReference type="Pfam" id="PF21922">
    <property type="entry name" value="PBP_dimer_2"/>
    <property type="match status" value="1"/>
</dbReference>
<evidence type="ECO:0000259" key="1">
    <source>
        <dbReference type="Pfam" id="PF00905"/>
    </source>
</evidence>
<dbReference type="InterPro" id="IPR050515">
    <property type="entry name" value="Beta-lactam/transpept"/>
</dbReference>
<evidence type="ECO:0000313" key="4">
    <source>
        <dbReference type="Proteomes" id="UP001597492"/>
    </source>
</evidence>
<organism evidence="3 4">
    <name type="scientific">Gulosibacter faecalis</name>
    <dbReference type="NCBI Taxonomy" id="272240"/>
    <lineage>
        <taxon>Bacteria</taxon>
        <taxon>Bacillati</taxon>
        <taxon>Actinomycetota</taxon>
        <taxon>Actinomycetes</taxon>
        <taxon>Micrococcales</taxon>
        <taxon>Microbacteriaceae</taxon>
        <taxon>Gulosibacter</taxon>
    </lineage>
</organism>
<dbReference type="InterPro" id="IPR036138">
    <property type="entry name" value="PBP_dimer_sf"/>
</dbReference>
<dbReference type="InterPro" id="IPR001460">
    <property type="entry name" value="PCN-bd_Tpept"/>
</dbReference>
<dbReference type="Gene3D" id="3.90.1310.10">
    <property type="entry name" value="Penicillin-binding protein 2a (Domain 2)"/>
    <property type="match status" value="1"/>
</dbReference>
<dbReference type="Proteomes" id="UP001597492">
    <property type="component" value="Unassembled WGS sequence"/>
</dbReference>
<sequence>MSKNIRAIGVILLVMFLALFGSSTYIQVFQAPQLAADGRNTRVLLASYEVQRGPILIDGTPIAYSEADGTQYKYQRVYENGELYAPITGYYSANQGATGIESAMNAELSGRSDSQFFTSLQAMFTGSSPAGGAVEVTIDADAQQAAWDALGDMQGAVIAIDPETGAILAMVSKPTYDPNTLAMHDDTQVIDAYNALLNDSSDPLYNRAIADNLNPPGSVFKIVVAAAALENGIVEPDTELDNPTEWKLPGSSSVVYNPSHGAACGSGEKTTITTALELSCNIPFAQLAVELGPEKLRETAEAFGFNSTFDVPMESAASVYPTQDMDDAQVALTGFGQFDVRATPLQMALVSAAIANGGELMNPTVVDSVLTPNLDEIQGPQVSSFGSPISSETAQQLTEMMQGSVSSGAATNAQIAGLDVAGKTGTAQNGDGEPYSLWFTGFAESNGQQVAVAVVLEDGGGMGQSGTGNGLAAAIGANVIKAVLGE</sequence>
<keyword evidence="4" id="KW-1185">Reference proteome</keyword>
<accession>A0ABW5UV12</accession>
<evidence type="ECO:0000313" key="3">
    <source>
        <dbReference type="EMBL" id="MFD2757497.1"/>
    </source>
</evidence>
<dbReference type="SUPFAM" id="SSF56519">
    <property type="entry name" value="Penicillin binding protein dimerisation domain"/>
    <property type="match status" value="1"/>
</dbReference>
<gene>
    <name evidence="3" type="ORF">ACFSW7_03775</name>
</gene>
<protein>
    <submittedName>
        <fullName evidence="3">Peptidoglycan D,D-transpeptidase FtsI family protein</fullName>
    </submittedName>
</protein>
<dbReference type="Pfam" id="PF00905">
    <property type="entry name" value="Transpeptidase"/>
    <property type="match status" value="1"/>
</dbReference>
<proteinExistence type="predicted"/>
<feature type="domain" description="Penicillin-binding protein transpeptidase" evidence="1">
    <location>
        <begin position="155"/>
        <end position="480"/>
    </location>
</feature>
<dbReference type="PANTHER" id="PTHR30627:SF24">
    <property type="entry name" value="PENICILLIN-BINDING PROTEIN 4B"/>
    <property type="match status" value="1"/>
</dbReference>
<reference evidence="4" key="1">
    <citation type="journal article" date="2019" name="Int. J. Syst. Evol. Microbiol.">
        <title>The Global Catalogue of Microorganisms (GCM) 10K type strain sequencing project: providing services to taxonomists for standard genome sequencing and annotation.</title>
        <authorList>
            <consortium name="The Broad Institute Genomics Platform"/>
            <consortium name="The Broad Institute Genome Sequencing Center for Infectious Disease"/>
            <person name="Wu L."/>
            <person name="Ma J."/>
        </authorList>
    </citation>
    <scope>NUCLEOTIDE SEQUENCE [LARGE SCALE GENOMIC DNA]</scope>
    <source>
        <strain evidence="4">TISTR 1514</strain>
    </source>
</reference>
<dbReference type="RefSeq" id="WP_390294996.1">
    <property type="nucleotide sequence ID" value="NZ_JBHUNE010000003.1"/>
</dbReference>
<feature type="domain" description="Penicillin binding protein A dimerisation" evidence="2">
    <location>
        <begin position="52"/>
        <end position="134"/>
    </location>
</feature>